<evidence type="ECO:0000313" key="9">
    <source>
        <dbReference type="EMBL" id="KXS15121.1"/>
    </source>
</evidence>
<dbReference type="PIRSF" id="PIRSF005588">
    <property type="entry name" value="DAD"/>
    <property type="match status" value="1"/>
</dbReference>
<evidence type="ECO:0000256" key="8">
    <source>
        <dbReference type="RuleBase" id="RU361136"/>
    </source>
</evidence>
<feature type="transmembrane region" description="Helical" evidence="8">
    <location>
        <begin position="107"/>
        <end position="126"/>
    </location>
</feature>
<name>A0A139AEA5_GONPJ</name>
<dbReference type="STRING" id="1344416.A0A139AEA5"/>
<keyword evidence="4 8" id="KW-0812">Transmembrane</keyword>
<keyword evidence="5 8" id="KW-0256">Endoplasmic reticulum</keyword>
<evidence type="ECO:0000256" key="2">
    <source>
        <dbReference type="ARBA" id="ARBA00004922"/>
    </source>
</evidence>
<reference evidence="9 10" key="1">
    <citation type="journal article" date="2015" name="Genome Biol. Evol.">
        <title>Phylogenomic analyses indicate that early fungi evolved digesting cell walls of algal ancestors of land plants.</title>
        <authorList>
            <person name="Chang Y."/>
            <person name="Wang S."/>
            <person name="Sekimoto S."/>
            <person name="Aerts A.L."/>
            <person name="Choi C."/>
            <person name="Clum A."/>
            <person name="LaButti K.M."/>
            <person name="Lindquist E.A."/>
            <person name="Yee Ngan C."/>
            <person name="Ohm R.A."/>
            <person name="Salamov A.A."/>
            <person name="Grigoriev I.V."/>
            <person name="Spatafora J.W."/>
            <person name="Berbee M.L."/>
        </authorList>
    </citation>
    <scope>NUCLEOTIDE SEQUENCE [LARGE SCALE GENOMIC DNA]</scope>
    <source>
        <strain evidence="9 10">JEL478</strain>
    </source>
</reference>
<sequence>MASTRSNSSTSSQSALSASLSSHLLQALETYRSRTPARLKFVDAYLAFLVLTGVLQFVYVLLVGNYPFNSFLAGFGGAVGSFVLAASLRIQISGNNPEFKDVSPERAIAEFIFAQIVLHFFVINYLG</sequence>
<dbReference type="GO" id="GO:0006487">
    <property type="term" value="P:protein N-linked glycosylation"/>
    <property type="evidence" value="ECO:0007669"/>
    <property type="project" value="EnsemblFungi"/>
</dbReference>
<proteinExistence type="inferred from homology"/>
<feature type="transmembrane region" description="Helical" evidence="8">
    <location>
        <begin position="42"/>
        <end position="62"/>
    </location>
</feature>
<keyword evidence="7 8" id="KW-0472">Membrane</keyword>
<comment type="pathway">
    <text evidence="2 8">Protein modification; protein glycosylation.</text>
</comment>
<protein>
    <recommendedName>
        <fullName evidence="8">Dolichyl-diphosphooligosaccharide--protein glycosyltransferase subunit OST2</fullName>
        <shortName evidence="8">Oligosaccharyl transferase subunit OST2</shortName>
    </recommendedName>
</protein>
<dbReference type="OMA" id="YCCSVGT"/>
<dbReference type="PANTHER" id="PTHR10705:SF0">
    <property type="entry name" value="DOLICHYL-DIPHOSPHOOLIGOSACCHARIDE--PROTEIN GLYCOSYLTRANSFERASE SUBUNIT DAD1"/>
    <property type="match status" value="1"/>
</dbReference>
<comment type="similarity">
    <text evidence="3 8">Belongs to the DAD/OST2 family.</text>
</comment>
<evidence type="ECO:0000256" key="6">
    <source>
        <dbReference type="ARBA" id="ARBA00022989"/>
    </source>
</evidence>
<dbReference type="EMBL" id="KQ965764">
    <property type="protein sequence ID" value="KXS15121.1"/>
    <property type="molecule type" value="Genomic_DNA"/>
</dbReference>
<comment type="subunit">
    <text evidence="8">Component of the oligosaccharyltransferase (OST) complex.</text>
</comment>
<evidence type="ECO:0000256" key="3">
    <source>
        <dbReference type="ARBA" id="ARBA00009386"/>
    </source>
</evidence>
<dbReference type="UniPathway" id="UPA00378"/>
<dbReference type="Proteomes" id="UP000070544">
    <property type="component" value="Unassembled WGS sequence"/>
</dbReference>
<dbReference type="GO" id="GO:0008250">
    <property type="term" value="C:oligosaccharyltransferase complex"/>
    <property type="evidence" value="ECO:0007669"/>
    <property type="project" value="EnsemblFungi"/>
</dbReference>
<dbReference type="Pfam" id="PF02109">
    <property type="entry name" value="DAD"/>
    <property type="match status" value="1"/>
</dbReference>
<evidence type="ECO:0000256" key="1">
    <source>
        <dbReference type="ARBA" id="ARBA00004477"/>
    </source>
</evidence>
<dbReference type="AlphaFoldDB" id="A0A139AEA5"/>
<comment type="subcellular location">
    <subcellularLocation>
        <location evidence="1 8">Endoplasmic reticulum membrane</location>
        <topology evidence="1 8">Multi-pass membrane protein</topology>
    </subcellularLocation>
</comment>
<evidence type="ECO:0000256" key="5">
    <source>
        <dbReference type="ARBA" id="ARBA00022824"/>
    </source>
</evidence>
<comment type="function">
    <text evidence="8">Subunit of the oligosaccharyl transferase (OST) complex that catalyzes the initial transfer of a defined glycan (Glc(3)Man(9)GlcNAc(2) in eukaryotes) from the lipid carrier dolichol-pyrophosphate to an asparagine residue within an Asn-X-Ser/Thr consensus motif in nascent polypeptide chains, the first step in protein N-glycosylation. N-glycosylation occurs cotranslationally and the complex associates with the Sec61 complex at the channel-forming translocon complex that mediates protein translocation across the endoplasmic reticulum (ER). All subunits are required for a maximal enzyme activity.</text>
</comment>
<gene>
    <name evidence="9" type="ORF">M427DRAFT_135332</name>
</gene>
<dbReference type="InterPro" id="IPR003038">
    <property type="entry name" value="DAD/Ost2"/>
</dbReference>
<dbReference type="PANTHER" id="PTHR10705">
    <property type="entry name" value="DOLICHYL-DIPHOSPHOOLIGOSACCHARIDE--PROTEIN GLYCOSYLTRANSFERASE SUBUNIT DAD1"/>
    <property type="match status" value="1"/>
</dbReference>
<feature type="transmembrane region" description="Helical" evidence="8">
    <location>
        <begin position="68"/>
        <end position="86"/>
    </location>
</feature>
<evidence type="ECO:0000313" key="10">
    <source>
        <dbReference type="Proteomes" id="UP000070544"/>
    </source>
</evidence>
<keyword evidence="6 8" id="KW-1133">Transmembrane helix</keyword>
<accession>A0A139AEA5</accession>
<organism evidence="9 10">
    <name type="scientific">Gonapodya prolifera (strain JEL478)</name>
    <name type="common">Monoblepharis prolifera</name>
    <dbReference type="NCBI Taxonomy" id="1344416"/>
    <lineage>
        <taxon>Eukaryota</taxon>
        <taxon>Fungi</taxon>
        <taxon>Fungi incertae sedis</taxon>
        <taxon>Chytridiomycota</taxon>
        <taxon>Chytridiomycota incertae sedis</taxon>
        <taxon>Monoblepharidomycetes</taxon>
        <taxon>Monoblepharidales</taxon>
        <taxon>Gonapodyaceae</taxon>
        <taxon>Gonapodya</taxon>
    </lineage>
</organism>
<keyword evidence="10" id="KW-1185">Reference proteome</keyword>
<evidence type="ECO:0000256" key="4">
    <source>
        <dbReference type="ARBA" id="ARBA00022692"/>
    </source>
</evidence>
<evidence type="ECO:0000256" key="7">
    <source>
        <dbReference type="ARBA" id="ARBA00023136"/>
    </source>
</evidence>
<dbReference type="OrthoDB" id="445566at2759"/>